<gene>
    <name evidence="5" type="ORF">GCM10022263_10270</name>
</gene>
<dbReference type="SUPFAM" id="SSF52540">
    <property type="entry name" value="P-loop containing nucleoside triphosphate hydrolases"/>
    <property type="match status" value="1"/>
</dbReference>
<dbReference type="SMART" id="SM00382">
    <property type="entry name" value="AAA"/>
    <property type="match status" value="1"/>
</dbReference>
<dbReference type="PROSITE" id="PS50893">
    <property type="entry name" value="ABC_TRANSPORTER_2"/>
    <property type="match status" value="1"/>
</dbReference>
<dbReference type="Gene3D" id="3.40.50.300">
    <property type="entry name" value="P-loop containing nucleotide triphosphate hydrolases"/>
    <property type="match status" value="1"/>
</dbReference>
<dbReference type="PROSITE" id="PS00211">
    <property type="entry name" value="ABC_TRANSPORTER_1"/>
    <property type="match status" value="1"/>
</dbReference>
<reference evidence="6" key="1">
    <citation type="journal article" date="2019" name="Int. J. Syst. Evol. Microbiol.">
        <title>The Global Catalogue of Microorganisms (GCM) 10K type strain sequencing project: providing services to taxonomists for standard genome sequencing and annotation.</title>
        <authorList>
            <consortium name="The Broad Institute Genomics Platform"/>
            <consortium name="The Broad Institute Genome Sequencing Center for Infectious Disease"/>
            <person name="Wu L."/>
            <person name="Ma J."/>
        </authorList>
    </citation>
    <scope>NUCLEOTIDE SEQUENCE [LARGE SCALE GENOMIC DNA]</scope>
    <source>
        <strain evidence="6">JCM 17460</strain>
    </source>
</reference>
<dbReference type="CDD" id="cd03261">
    <property type="entry name" value="ABC_Org_Solvent_Resistant"/>
    <property type="match status" value="1"/>
</dbReference>
<feature type="domain" description="ABC transporter" evidence="4">
    <location>
        <begin position="48"/>
        <end position="284"/>
    </location>
</feature>
<organism evidence="5 6">
    <name type="scientific">Nocardioides daeguensis</name>
    <dbReference type="NCBI Taxonomy" id="908359"/>
    <lineage>
        <taxon>Bacteria</taxon>
        <taxon>Bacillati</taxon>
        <taxon>Actinomycetota</taxon>
        <taxon>Actinomycetes</taxon>
        <taxon>Propionibacteriales</taxon>
        <taxon>Nocardioidaceae</taxon>
        <taxon>Nocardioides</taxon>
    </lineage>
</organism>
<dbReference type="InterPro" id="IPR017871">
    <property type="entry name" value="ABC_transporter-like_CS"/>
</dbReference>
<evidence type="ECO:0000313" key="6">
    <source>
        <dbReference type="Proteomes" id="UP001500301"/>
    </source>
</evidence>
<keyword evidence="6" id="KW-1185">Reference proteome</keyword>
<dbReference type="InterPro" id="IPR003593">
    <property type="entry name" value="AAA+_ATPase"/>
</dbReference>
<evidence type="ECO:0000256" key="3">
    <source>
        <dbReference type="ARBA" id="ARBA00022840"/>
    </source>
</evidence>
<dbReference type="EMBL" id="BAABBB010000006">
    <property type="protein sequence ID" value="GAA3523872.1"/>
    <property type="molecule type" value="Genomic_DNA"/>
</dbReference>
<evidence type="ECO:0000256" key="2">
    <source>
        <dbReference type="ARBA" id="ARBA00022741"/>
    </source>
</evidence>
<keyword evidence="2" id="KW-0547">Nucleotide-binding</keyword>
<dbReference type="InterPro" id="IPR003439">
    <property type="entry name" value="ABC_transporter-like_ATP-bd"/>
</dbReference>
<name>A0ABP6V0E2_9ACTN</name>
<evidence type="ECO:0000313" key="5">
    <source>
        <dbReference type="EMBL" id="GAA3523872.1"/>
    </source>
</evidence>
<accession>A0ABP6V0E2</accession>
<keyword evidence="3" id="KW-0067">ATP-binding</keyword>
<proteinExistence type="predicted"/>
<dbReference type="Pfam" id="PF00005">
    <property type="entry name" value="ABC_tran"/>
    <property type="match status" value="1"/>
</dbReference>
<keyword evidence="1" id="KW-0813">Transport</keyword>
<dbReference type="InterPro" id="IPR027417">
    <property type="entry name" value="P-loop_NTPase"/>
</dbReference>
<evidence type="ECO:0000256" key="1">
    <source>
        <dbReference type="ARBA" id="ARBA00022448"/>
    </source>
</evidence>
<evidence type="ECO:0000259" key="4">
    <source>
        <dbReference type="PROSITE" id="PS50893"/>
    </source>
</evidence>
<dbReference type="PANTHER" id="PTHR43023:SF6">
    <property type="entry name" value="INTERMEMBRANE PHOSPHOLIPID TRANSPORT SYSTEM ATP-BINDING PROTEIN MLAF"/>
    <property type="match status" value="1"/>
</dbReference>
<dbReference type="Proteomes" id="UP001500301">
    <property type="component" value="Unassembled WGS sequence"/>
</dbReference>
<comment type="caution">
    <text evidence="5">The sequence shown here is derived from an EMBL/GenBank/DDBJ whole genome shotgun (WGS) entry which is preliminary data.</text>
</comment>
<sequence length="294" mass="32598">MLGHVTDRRKAAPAMTTQVAPVDNQAFYEDIYANGIVADPAPHLEHSVKIKNVKKSFGSFDVLTGLNLNFVDDSITTVLGPSGTGKSVLLKHIVGLLEPDEGVVEVFDQDIWRISPAERQEIRKRVGILFQDGALFGSMNIFDNVAFPLRKHTRKRESEVRKIVMDRLDEVGLTRAEKKYPGEVSGGMKKRAGFARALVLNPSLVMFDEPDSGLDPVRTSLLNDLILRVHAEHGGTYILVTHDIRTARKVSDYVGVVWKGKLIHYGETEEAFNSDMPFVRQFLSGDSIGPLGMD</sequence>
<dbReference type="PANTHER" id="PTHR43023">
    <property type="entry name" value="PROTEIN TRIGALACTOSYLDIACYLGLYCEROL 3, CHLOROPLASTIC"/>
    <property type="match status" value="1"/>
</dbReference>
<protein>
    <recommendedName>
        <fullName evidence="4">ABC transporter domain-containing protein</fullName>
    </recommendedName>
</protein>